<evidence type="ECO:0000259" key="9">
    <source>
        <dbReference type="PROSITE" id="PS50109"/>
    </source>
</evidence>
<dbReference type="SUPFAM" id="SSF55874">
    <property type="entry name" value="ATPase domain of HSP90 chaperone/DNA topoisomerase II/histidine kinase"/>
    <property type="match status" value="1"/>
</dbReference>
<dbReference type="InterPro" id="IPR003594">
    <property type="entry name" value="HATPase_dom"/>
</dbReference>
<dbReference type="RefSeq" id="WP_024739068.1">
    <property type="nucleotide sequence ID" value="NZ_JAINVB010000001.1"/>
</dbReference>
<evidence type="ECO:0000256" key="8">
    <source>
        <dbReference type="SAM" id="Phobius"/>
    </source>
</evidence>
<accession>A0AAW5EVX1</accession>
<feature type="transmembrane region" description="Helical" evidence="8">
    <location>
        <begin position="12"/>
        <end position="34"/>
    </location>
</feature>
<dbReference type="GO" id="GO:0000155">
    <property type="term" value="F:phosphorelay sensor kinase activity"/>
    <property type="evidence" value="ECO:0007669"/>
    <property type="project" value="InterPro"/>
</dbReference>
<dbReference type="GO" id="GO:0005886">
    <property type="term" value="C:plasma membrane"/>
    <property type="evidence" value="ECO:0007669"/>
    <property type="project" value="TreeGrafter"/>
</dbReference>
<comment type="subcellular location">
    <subcellularLocation>
        <location evidence="2">Membrane</location>
    </subcellularLocation>
</comment>
<evidence type="ECO:0000256" key="4">
    <source>
        <dbReference type="ARBA" id="ARBA00022553"/>
    </source>
</evidence>
<dbReference type="Proteomes" id="UP001203136">
    <property type="component" value="Unassembled WGS sequence"/>
</dbReference>
<dbReference type="InterPro" id="IPR005467">
    <property type="entry name" value="His_kinase_dom"/>
</dbReference>
<keyword evidence="4" id="KW-0597">Phosphoprotein</keyword>
<dbReference type="GO" id="GO:0016036">
    <property type="term" value="P:cellular response to phosphate starvation"/>
    <property type="evidence" value="ECO:0007669"/>
    <property type="project" value="TreeGrafter"/>
</dbReference>
<evidence type="ECO:0000256" key="3">
    <source>
        <dbReference type="ARBA" id="ARBA00012438"/>
    </source>
</evidence>
<dbReference type="InterPro" id="IPR003661">
    <property type="entry name" value="HisK_dim/P_dom"/>
</dbReference>
<dbReference type="PANTHER" id="PTHR45453">
    <property type="entry name" value="PHOSPHATE REGULON SENSOR PROTEIN PHOR"/>
    <property type="match status" value="1"/>
</dbReference>
<keyword evidence="8" id="KW-1133">Transmembrane helix</keyword>
<dbReference type="SMART" id="SM00387">
    <property type="entry name" value="HATPase_c"/>
    <property type="match status" value="1"/>
</dbReference>
<dbReference type="CDD" id="cd00082">
    <property type="entry name" value="HisKA"/>
    <property type="match status" value="1"/>
</dbReference>
<reference evidence="10" key="1">
    <citation type="journal article" date="2022" name="Cell Host Microbe">
        <title>Colonization of the live biotherapeutic product VE303 and modulation of the microbiota and metabolites in healthy volunteers.</title>
        <authorList>
            <person name="Dsouza M."/>
            <person name="Menon R."/>
            <person name="Crossette E."/>
            <person name="Bhattarai S.K."/>
            <person name="Schneider J."/>
            <person name="Kim Y.G."/>
            <person name="Reddy S."/>
            <person name="Caballero S."/>
            <person name="Felix C."/>
            <person name="Cornacchione L."/>
            <person name="Hendrickson J."/>
            <person name="Watson A.R."/>
            <person name="Minot S.S."/>
            <person name="Greenfield N."/>
            <person name="Schopf L."/>
            <person name="Szabady R."/>
            <person name="Patarroyo J."/>
            <person name="Smith W."/>
            <person name="Harrison P."/>
            <person name="Kuijper E.J."/>
            <person name="Kelly C.P."/>
            <person name="Olle B."/>
            <person name="Bobilev D."/>
            <person name="Silber J.L."/>
            <person name="Bucci V."/>
            <person name="Roberts B."/>
            <person name="Faith J."/>
            <person name="Norman J.M."/>
        </authorList>
    </citation>
    <scope>NUCLEOTIDE SEQUENCE</scope>
    <source>
        <strain evidence="10">VE303-04</strain>
    </source>
</reference>
<keyword evidence="6 10" id="KW-0418">Kinase</keyword>
<evidence type="ECO:0000313" key="11">
    <source>
        <dbReference type="Proteomes" id="UP001203136"/>
    </source>
</evidence>
<dbReference type="PROSITE" id="PS50109">
    <property type="entry name" value="HIS_KIN"/>
    <property type="match status" value="1"/>
</dbReference>
<dbReference type="EMBL" id="JAINVB010000001">
    <property type="protein sequence ID" value="MCK0084305.1"/>
    <property type="molecule type" value="Genomic_DNA"/>
</dbReference>
<name>A0AAW5EVX1_CLOSY</name>
<keyword evidence="7" id="KW-0902">Two-component regulatory system</keyword>
<gene>
    <name evidence="10" type="ORF">K5I21_00130</name>
</gene>
<keyword evidence="5" id="KW-0808">Transferase</keyword>
<feature type="domain" description="Histidine kinase" evidence="9">
    <location>
        <begin position="235"/>
        <end position="454"/>
    </location>
</feature>
<dbReference type="Gene3D" id="1.10.287.130">
    <property type="match status" value="1"/>
</dbReference>
<protein>
    <recommendedName>
        <fullName evidence="3">histidine kinase</fullName>
        <ecNumber evidence="3">2.7.13.3</ecNumber>
    </recommendedName>
</protein>
<organism evidence="10 11">
    <name type="scientific">Clostridium symbiosum</name>
    <name type="common">Bacteroides symbiosus</name>
    <dbReference type="NCBI Taxonomy" id="1512"/>
    <lineage>
        <taxon>Bacteria</taxon>
        <taxon>Bacillati</taxon>
        <taxon>Bacillota</taxon>
        <taxon>Clostridia</taxon>
        <taxon>Lachnospirales</taxon>
        <taxon>Lachnospiraceae</taxon>
        <taxon>Otoolea</taxon>
    </lineage>
</organism>
<dbReference type="InterPro" id="IPR004358">
    <property type="entry name" value="Sig_transdc_His_kin-like_C"/>
</dbReference>
<evidence type="ECO:0000256" key="1">
    <source>
        <dbReference type="ARBA" id="ARBA00000085"/>
    </source>
</evidence>
<comment type="caution">
    <text evidence="10">The sequence shown here is derived from an EMBL/GenBank/DDBJ whole genome shotgun (WGS) entry which is preliminary data.</text>
</comment>
<dbReference type="Gene3D" id="3.30.565.10">
    <property type="entry name" value="Histidine kinase-like ATPase, C-terminal domain"/>
    <property type="match status" value="1"/>
</dbReference>
<dbReference type="PRINTS" id="PR00344">
    <property type="entry name" value="BCTRLSENSOR"/>
</dbReference>
<proteinExistence type="predicted"/>
<sequence>MRSFASYISKHLASFAAFILILLFLNAVVFSLTFQKIVTEDYGNSSPQSMLEMTAAAATPERLLDNAVQKLRQNHIWAIYLNADGQCYWSVDLPDEVPESYTIQDVALFSKGYIEDYPVFVWNTDDGLLVLGYPKDSYTKLTSNYYSISALRRLPVFVLGMLGLDVLCLFCAYYFSKRKIIRNTEPIVSAVETLADGKPVSLHISGELSEIANSVNKASSILNRQNEARANWISGVSHDIRTPLSMIMGYTGRIAENESASKTIQEQAEIVRKQSVKIKELVQDLNLVSQLEYEMQPLHKEMVRLSKLLRSYVADLLNMGISDSYNIGIEIATDAENTMLECDARLISRAVNNLVQNSMKHNPLGCRILLSLRRTENAIQLIVQDDGIGLSEEKLQELKEKPHYLESTDERLDLRHGLGLVLVRQIVAAHEGTMTIDSKINCGCKIILTFDSYRYNPKSPLELSQKHFGYLSLAQKKPEI</sequence>
<dbReference type="InterPro" id="IPR036097">
    <property type="entry name" value="HisK_dim/P_sf"/>
</dbReference>
<comment type="catalytic activity">
    <reaction evidence="1">
        <text>ATP + protein L-histidine = ADP + protein N-phospho-L-histidine.</text>
        <dbReference type="EC" id="2.7.13.3"/>
    </reaction>
</comment>
<evidence type="ECO:0000313" key="10">
    <source>
        <dbReference type="EMBL" id="MCK0084305.1"/>
    </source>
</evidence>
<dbReference type="InterPro" id="IPR050351">
    <property type="entry name" value="BphY/WalK/GraS-like"/>
</dbReference>
<dbReference type="EC" id="2.7.13.3" evidence="3"/>
<feature type="transmembrane region" description="Helical" evidence="8">
    <location>
        <begin position="154"/>
        <end position="175"/>
    </location>
</feature>
<dbReference type="Pfam" id="PF00512">
    <property type="entry name" value="HisKA"/>
    <property type="match status" value="1"/>
</dbReference>
<dbReference type="PANTHER" id="PTHR45453:SF1">
    <property type="entry name" value="PHOSPHATE REGULON SENSOR PROTEIN PHOR"/>
    <property type="match status" value="1"/>
</dbReference>
<dbReference type="Pfam" id="PF02518">
    <property type="entry name" value="HATPase_c"/>
    <property type="match status" value="1"/>
</dbReference>
<evidence type="ECO:0000256" key="6">
    <source>
        <dbReference type="ARBA" id="ARBA00022777"/>
    </source>
</evidence>
<evidence type="ECO:0000256" key="7">
    <source>
        <dbReference type="ARBA" id="ARBA00023012"/>
    </source>
</evidence>
<dbReference type="SUPFAM" id="SSF47384">
    <property type="entry name" value="Homodimeric domain of signal transducing histidine kinase"/>
    <property type="match status" value="1"/>
</dbReference>
<dbReference type="SMART" id="SM00388">
    <property type="entry name" value="HisKA"/>
    <property type="match status" value="1"/>
</dbReference>
<dbReference type="InterPro" id="IPR036890">
    <property type="entry name" value="HATPase_C_sf"/>
</dbReference>
<evidence type="ECO:0000256" key="5">
    <source>
        <dbReference type="ARBA" id="ARBA00022679"/>
    </source>
</evidence>
<keyword evidence="8" id="KW-0812">Transmembrane</keyword>
<dbReference type="GO" id="GO:0004721">
    <property type="term" value="F:phosphoprotein phosphatase activity"/>
    <property type="evidence" value="ECO:0007669"/>
    <property type="project" value="TreeGrafter"/>
</dbReference>
<evidence type="ECO:0000256" key="2">
    <source>
        <dbReference type="ARBA" id="ARBA00004370"/>
    </source>
</evidence>
<dbReference type="AlphaFoldDB" id="A0AAW5EVX1"/>
<keyword evidence="8" id="KW-0472">Membrane</keyword>